<organism evidence="2 3">
    <name type="scientific">Caecibacteroides pullorum</name>
    <dbReference type="NCBI Taxonomy" id="2725562"/>
    <lineage>
        <taxon>Bacteria</taxon>
        <taxon>Pseudomonadati</taxon>
        <taxon>Bacteroidota</taxon>
        <taxon>Bacteroidia</taxon>
        <taxon>Bacteroidales</taxon>
        <taxon>Bacteroidaceae</taxon>
        <taxon>Caecibacteroides</taxon>
    </lineage>
</organism>
<feature type="domain" description="Restriction endonuclease type I HsdR N-terminal" evidence="1">
    <location>
        <begin position="45"/>
        <end position="120"/>
    </location>
</feature>
<dbReference type="GO" id="GO:0009035">
    <property type="term" value="F:type I site-specific deoxyribonuclease activity"/>
    <property type="evidence" value="ECO:0007669"/>
    <property type="project" value="UniProtKB-EC"/>
</dbReference>
<dbReference type="Pfam" id="PF04313">
    <property type="entry name" value="HSDR_N"/>
    <property type="match status" value="1"/>
</dbReference>
<sequence length="366" mass="42470">MDFKDAILQLSDKISKQIDGISTEEATKTAFIMPMISALGYDVFNPFEVMPEMDCDLAKRGEKIDYAIIKEEQPVILIECKHCKQNLSLHNTQLARYYVASNARFGILTNGIEYRFYADLHKVNVMDEKPFLIVNMLNLSDEDIEQLKRFHKSYFDEREILSTAQELQITIQLKKLLEQNLKQPGDEFTRYFVRALNDGKSSTKQIEQYRPIIKKSIASVIGDMIADRLTTAIQIGECQSETQPSADGIVATDEKRCVTTTKEEIDAYHIIKDILKQYVDESRIRYIDFKNYFAINLDGYYRRWICRLSLENNNKRIGVPINGYGSCEWIKLESIEDIRKYQDKLKMGLDVALAAYENDRNRNNIK</sequence>
<dbReference type="GO" id="GO:0003677">
    <property type="term" value="F:DNA binding"/>
    <property type="evidence" value="ECO:0007669"/>
    <property type="project" value="UniProtKB-KW"/>
</dbReference>
<reference evidence="2 3" key="1">
    <citation type="journal article" date="2021" name="Sci. Rep.">
        <title>The distribution of antibiotic resistance genes in chicken gut microbiota commensals.</title>
        <authorList>
            <person name="Juricova H."/>
            <person name="Matiasovicova J."/>
            <person name="Kubasova T."/>
            <person name="Cejkova D."/>
            <person name="Rychlik I."/>
        </authorList>
    </citation>
    <scope>NUCLEOTIDE SEQUENCE [LARGE SCALE GENOMIC DNA]</scope>
    <source>
        <strain evidence="2 3">An421</strain>
    </source>
</reference>
<dbReference type="Gene3D" id="3.90.1570.30">
    <property type="match status" value="1"/>
</dbReference>
<gene>
    <name evidence="2" type="ORF">H6D15_02580</name>
</gene>
<dbReference type="RefSeq" id="WP_204970987.1">
    <property type="nucleotide sequence ID" value="NZ_JAAZTS010000002.1"/>
</dbReference>
<keyword evidence="3" id="KW-1185">Reference proteome</keyword>
<dbReference type="AlphaFoldDB" id="A0AA40ZR98"/>
<comment type="caution">
    <text evidence="2">The sequence shown here is derived from an EMBL/GenBank/DDBJ whole genome shotgun (WGS) entry which is preliminary data.</text>
</comment>
<evidence type="ECO:0000313" key="3">
    <source>
        <dbReference type="Proteomes" id="UP000698924"/>
    </source>
</evidence>
<evidence type="ECO:0000313" key="2">
    <source>
        <dbReference type="EMBL" id="MBM6856498.1"/>
    </source>
</evidence>
<protein>
    <submittedName>
        <fullName evidence="2">Type I restriction enzyme HsdR N-terminal domain-containing protein</fullName>
    </submittedName>
</protein>
<dbReference type="InterPro" id="IPR017035">
    <property type="entry name" value="UCP035009_HsdR_All3000-type"/>
</dbReference>
<evidence type="ECO:0000259" key="1">
    <source>
        <dbReference type="Pfam" id="PF04313"/>
    </source>
</evidence>
<dbReference type="Proteomes" id="UP000698924">
    <property type="component" value="Unassembled WGS sequence"/>
</dbReference>
<dbReference type="GO" id="GO:0009307">
    <property type="term" value="P:DNA restriction-modification system"/>
    <property type="evidence" value="ECO:0007669"/>
    <property type="project" value="UniProtKB-KW"/>
</dbReference>
<name>A0AA40ZR98_9BACT</name>
<dbReference type="PIRSF" id="PIRSF035009">
    <property type="entry name" value="UCP035009_HSDR_N"/>
    <property type="match status" value="1"/>
</dbReference>
<accession>A0AA40ZR98</accession>
<dbReference type="EMBL" id="JACJMO010000002">
    <property type="protein sequence ID" value="MBM6856498.1"/>
    <property type="molecule type" value="Genomic_DNA"/>
</dbReference>
<proteinExistence type="predicted"/>
<dbReference type="GO" id="GO:0005524">
    <property type="term" value="F:ATP binding"/>
    <property type="evidence" value="ECO:0007669"/>
    <property type="project" value="UniProtKB-KW"/>
</dbReference>
<dbReference type="InterPro" id="IPR007409">
    <property type="entry name" value="Restrct_endonuc_type1_HsdR_N"/>
</dbReference>